<evidence type="ECO:0000256" key="7">
    <source>
        <dbReference type="ARBA" id="ARBA00022723"/>
    </source>
</evidence>
<dbReference type="GO" id="GO:0103117">
    <property type="term" value="F:UDP-3-O-acyl-N-acetylglucosamine deacetylase activity"/>
    <property type="evidence" value="ECO:0007669"/>
    <property type="project" value="UniProtKB-UniRule"/>
</dbReference>
<protein>
    <recommendedName>
        <fullName evidence="4 12">UDP-3-O-acyl-N-acetylglucosamine deacetylase</fullName>
        <shortName evidence="12">UDP-3-O-acyl-GlcNAc deacetylase</shortName>
        <ecNumber evidence="4 12">3.5.1.108</ecNumber>
    </recommendedName>
    <alternativeName>
        <fullName evidence="12">UDP-3-O-[R-3-hydroxymyristoyl]-N-acetylglucosamine deacetylase</fullName>
    </alternativeName>
</protein>
<evidence type="ECO:0000256" key="6">
    <source>
        <dbReference type="ARBA" id="ARBA00022556"/>
    </source>
</evidence>
<keyword evidence="9 12" id="KW-0862">Zinc</keyword>
<evidence type="ECO:0000256" key="2">
    <source>
        <dbReference type="ARBA" id="ARBA00002923"/>
    </source>
</evidence>
<accession>A0AAX3LIY6</accession>
<dbReference type="RefSeq" id="WP_053266358.1">
    <property type="nucleotide sequence ID" value="NZ_CP116348.1"/>
</dbReference>
<dbReference type="SUPFAM" id="SSF54211">
    <property type="entry name" value="Ribosomal protein S5 domain 2-like"/>
    <property type="match status" value="2"/>
</dbReference>
<evidence type="ECO:0000256" key="9">
    <source>
        <dbReference type="ARBA" id="ARBA00022833"/>
    </source>
</evidence>
<keyword evidence="8 12" id="KW-0378">Hydrolase</keyword>
<dbReference type="EC" id="3.5.1.108" evidence="4 12"/>
<evidence type="ECO:0000256" key="8">
    <source>
        <dbReference type="ARBA" id="ARBA00022801"/>
    </source>
</evidence>
<sequence length="314" mass="34558">MIKQKTICRKITLSGTGLHSGNTVSMKILPSAADTGIRFRRTDIKPAVDIQLRADLVHDTLLATSLINENGIRVSTVEHFLSAVSSLGIDNLLIELDAPELPIMDGSAKVFVEHFLQAGFAEQHADKKFLLIKETVSVKDGNKWALLHPNPKFTIDFTVEFDHPVISADTRELSIEISDKSYINEIAGARTFGFVRDVEKLQQNGLGLGASLDNAVGLDEYTVLNPEGLRFSNELVRHKALDAVGDLFVTGHNIIGAYHAFKSGHGLNNKLMLELLAATEAWELVSVPEMDQNDEYSSRLSQVSLCHEMLKVTV</sequence>
<comment type="pathway">
    <text evidence="3 12">Glycolipid biosynthesis; lipid IV(A) biosynthesis; lipid IV(A) from (3R)-3-hydroxytetradecanoyl-[acyl-carrier-protein] and UDP-N-acetyl-alpha-D-glucosamine: step 2/6.</text>
</comment>
<feature type="active site" description="Proton donor" evidence="12">
    <location>
        <position position="265"/>
    </location>
</feature>
<keyword evidence="6 12" id="KW-0441">Lipid A biosynthesis</keyword>
<evidence type="ECO:0000256" key="5">
    <source>
        <dbReference type="ARBA" id="ARBA00022516"/>
    </source>
</evidence>
<comment type="cofactor">
    <cofactor evidence="1 12">
        <name>Zn(2+)</name>
        <dbReference type="ChEBI" id="CHEBI:29105"/>
    </cofactor>
</comment>
<dbReference type="Gene3D" id="3.30.230.20">
    <property type="entry name" value="lpxc deacetylase, domain 1"/>
    <property type="match status" value="1"/>
</dbReference>
<comment type="function">
    <text evidence="2 12">Catalyzes the hydrolysis of UDP-3-O-myristoyl-N-acetylglucosamine to form UDP-3-O-myristoylglucosamine and acetate, the committed step in lipid A biosynthesis.</text>
</comment>
<feature type="binding site" evidence="12">
    <location>
        <position position="242"/>
    </location>
    <ligand>
        <name>Zn(2+)</name>
        <dbReference type="ChEBI" id="CHEBI:29105"/>
    </ligand>
</feature>
<comment type="catalytic activity">
    <reaction evidence="11 12">
        <text>a UDP-3-O-[(3R)-3-hydroxyacyl]-N-acetyl-alpha-D-glucosamine + H2O = a UDP-3-O-[(3R)-3-hydroxyacyl]-alpha-D-glucosamine + acetate</text>
        <dbReference type="Rhea" id="RHEA:67816"/>
        <dbReference type="ChEBI" id="CHEBI:15377"/>
        <dbReference type="ChEBI" id="CHEBI:30089"/>
        <dbReference type="ChEBI" id="CHEBI:137740"/>
        <dbReference type="ChEBI" id="CHEBI:173225"/>
        <dbReference type="EC" id="3.5.1.108"/>
    </reaction>
</comment>
<evidence type="ECO:0000256" key="10">
    <source>
        <dbReference type="ARBA" id="ARBA00023098"/>
    </source>
</evidence>
<keyword evidence="10 12" id="KW-0443">Lipid metabolism</keyword>
<feature type="binding site" evidence="12">
    <location>
        <position position="79"/>
    </location>
    <ligand>
        <name>Zn(2+)</name>
        <dbReference type="ChEBI" id="CHEBI:29105"/>
    </ligand>
</feature>
<dbReference type="Gene3D" id="3.30.1700.10">
    <property type="entry name" value="lpxc deacetylase, domain 2"/>
    <property type="match status" value="1"/>
</dbReference>
<reference evidence="13 14" key="1">
    <citation type="submission" date="2023-01" db="EMBL/GenBank/DDBJ databases">
        <title>Genome sequence resource and annotation of Enterobacter ludwigii, an economically important pathogen of seedling wilt with strawberry.</title>
        <authorList>
            <person name="Xie Y."/>
        </authorList>
    </citation>
    <scope>NUCLEOTIDE SEQUENCE [LARGE SCALE GENOMIC DNA]</scope>
    <source>
        <strain evidence="13 14">CM-TZ4</strain>
        <plasmid evidence="13 14">unnamed1</plasmid>
    </source>
</reference>
<evidence type="ECO:0000256" key="12">
    <source>
        <dbReference type="HAMAP-Rule" id="MF_00388"/>
    </source>
</evidence>
<dbReference type="GO" id="GO:0016020">
    <property type="term" value="C:membrane"/>
    <property type="evidence" value="ECO:0007669"/>
    <property type="project" value="GOC"/>
</dbReference>
<feature type="binding site" evidence="12">
    <location>
        <position position="238"/>
    </location>
    <ligand>
        <name>Zn(2+)</name>
        <dbReference type="ChEBI" id="CHEBI:29105"/>
    </ligand>
</feature>
<keyword evidence="5 12" id="KW-0444">Lipid biosynthesis</keyword>
<dbReference type="GO" id="GO:0009245">
    <property type="term" value="P:lipid A biosynthetic process"/>
    <property type="evidence" value="ECO:0007669"/>
    <property type="project" value="UniProtKB-UniRule"/>
</dbReference>
<keyword evidence="7 12" id="KW-0479">Metal-binding</keyword>
<proteinExistence type="inferred from homology"/>
<evidence type="ECO:0000256" key="4">
    <source>
        <dbReference type="ARBA" id="ARBA00012745"/>
    </source>
</evidence>
<evidence type="ECO:0000256" key="11">
    <source>
        <dbReference type="ARBA" id="ARBA00024535"/>
    </source>
</evidence>
<name>A0AAX3LIY6_9ENTR</name>
<dbReference type="AlphaFoldDB" id="A0AAX3LIY6"/>
<dbReference type="NCBIfam" id="TIGR00325">
    <property type="entry name" value="lpxC"/>
    <property type="match status" value="1"/>
</dbReference>
<dbReference type="HAMAP" id="MF_00388">
    <property type="entry name" value="LpxC"/>
    <property type="match status" value="1"/>
</dbReference>
<dbReference type="Proteomes" id="UP001210538">
    <property type="component" value="Plasmid unnamed1"/>
</dbReference>
<comment type="similarity">
    <text evidence="12">Belongs to the LpxC family.</text>
</comment>
<dbReference type="Pfam" id="PF03331">
    <property type="entry name" value="LpxC"/>
    <property type="match status" value="1"/>
</dbReference>
<dbReference type="GO" id="GO:0046872">
    <property type="term" value="F:metal ion binding"/>
    <property type="evidence" value="ECO:0007669"/>
    <property type="project" value="UniProtKB-KW"/>
</dbReference>
<evidence type="ECO:0000313" key="13">
    <source>
        <dbReference type="EMBL" id="WCE15978.1"/>
    </source>
</evidence>
<organism evidence="13 14">
    <name type="scientific">Enterobacter ludwigii</name>
    <dbReference type="NCBI Taxonomy" id="299767"/>
    <lineage>
        <taxon>Bacteria</taxon>
        <taxon>Pseudomonadati</taxon>
        <taxon>Pseudomonadota</taxon>
        <taxon>Gammaproteobacteria</taxon>
        <taxon>Enterobacterales</taxon>
        <taxon>Enterobacteriaceae</taxon>
        <taxon>Enterobacter</taxon>
        <taxon>Enterobacter cloacae complex</taxon>
    </lineage>
</organism>
<evidence type="ECO:0000256" key="1">
    <source>
        <dbReference type="ARBA" id="ARBA00001947"/>
    </source>
</evidence>
<dbReference type="InterPro" id="IPR004463">
    <property type="entry name" value="UDP-acyl_GlcNac_deAcase"/>
</dbReference>
<dbReference type="InterPro" id="IPR015870">
    <property type="entry name" value="UDP-acyl_N-AcGlcN_deAcase_N"/>
</dbReference>
<geneLocation type="plasmid" evidence="13 14">
    <name>unnamed1</name>
</geneLocation>
<dbReference type="PANTHER" id="PTHR33694:SF1">
    <property type="entry name" value="UDP-3-O-ACYL-N-ACETYLGLUCOSAMINE DEACETYLASE 1, MITOCHONDRIAL-RELATED"/>
    <property type="match status" value="1"/>
</dbReference>
<gene>
    <name evidence="12 13" type="primary">lpxC</name>
    <name evidence="13" type="ORF">PHA72_26965</name>
</gene>
<evidence type="ECO:0000256" key="3">
    <source>
        <dbReference type="ARBA" id="ARBA00005002"/>
    </source>
</evidence>
<dbReference type="InterPro" id="IPR020568">
    <property type="entry name" value="Ribosomal_Su5_D2-typ_SF"/>
</dbReference>
<evidence type="ECO:0000313" key="14">
    <source>
        <dbReference type="Proteomes" id="UP001210538"/>
    </source>
</evidence>
<keyword evidence="14" id="KW-1185">Reference proteome</keyword>
<dbReference type="PANTHER" id="PTHR33694">
    <property type="entry name" value="UDP-3-O-ACYL-N-ACETYLGLUCOSAMINE DEACETYLASE 1, MITOCHONDRIAL-RELATED"/>
    <property type="match status" value="1"/>
</dbReference>
<dbReference type="EMBL" id="CP116348">
    <property type="protein sequence ID" value="WCE15978.1"/>
    <property type="molecule type" value="Genomic_DNA"/>
</dbReference>
<dbReference type="InterPro" id="IPR011334">
    <property type="entry name" value="UDP-acyl_GlcNac_deAcase_C"/>
</dbReference>
<keyword evidence="13" id="KW-0614">Plasmid</keyword>